<feature type="compositionally biased region" description="Polar residues" evidence="2">
    <location>
        <begin position="18"/>
        <end position="28"/>
    </location>
</feature>
<feature type="compositionally biased region" description="Basic residues" evidence="2">
    <location>
        <begin position="8"/>
        <end position="17"/>
    </location>
</feature>
<evidence type="ECO:0000256" key="1">
    <source>
        <dbReference type="SAM" id="Coils"/>
    </source>
</evidence>
<proteinExistence type="predicted"/>
<keyword evidence="4" id="KW-1185">Reference proteome</keyword>
<protein>
    <submittedName>
        <fullName evidence="3">Uncharacterized protein</fullName>
    </submittedName>
</protein>
<feature type="compositionally biased region" description="Basic residues" evidence="2">
    <location>
        <begin position="201"/>
        <end position="214"/>
    </location>
</feature>
<accession>K0RTD0</accession>
<feature type="region of interest" description="Disordered" evidence="2">
    <location>
        <begin position="201"/>
        <end position="225"/>
    </location>
</feature>
<feature type="region of interest" description="Disordered" evidence="2">
    <location>
        <begin position="7"/>
        <end position="29"/>
    </location>
</feature>
<gene>
    <name evidence="3" type="ORF">THAOC_28622</name>
</gene>
<feature type="region of interest" description="Disordered" evidence="2">
    <location>
        <begin position="67"/>
        <end position="114"/>
    </location>
</feature>
<feature type="non-terminal residue" evidence="3">
    <location>
        <position position="1"/>
    </location>
</feature>
<sequence>FVGIFRARAGRRTKSQQKQKAENGTNATMDDFLGCGSSVHRWQIRAAGCCSALHVDTAMVPFGAREEPAAARKRARKSGEPPGGAGRINAESPGSSARPSSAATDAGPLAAPEQLRWLVQRERALERRKTDEVNHRLRRENEEQAREIGRAEETEMMGSGVEDRRTIELDVKRPADHDGATPDARNRTTKEFRFGSIKRYRARGRRKSRSKRRLPVQSEANSTSQVAWRKALCRREIDASAAGSCSVTRSDTITSAAVHLPSSADNRDEDLRGVRPRARQEPLQQQAVAAFETEAALQGVR</sequence>
<organism evidence="3 4">
    <name type="scientific">Thalassiosira oceanica</name>
    <name type="common">Marine diatom</name>
    <dbReference type="NCBI Taxonomy" id="159749"/>
    <lineage>
        <taxon>Eukaryota</taxon>
        <taxon>Sar</taxon>
        <taxon>Stramenopiles</taxon>
        <taxon>Ochrophyta</taxon>
        <taxon>Bacillariophyta</taxon>
        <taxon>Coscinodiscophyceae</taxon>
        <taxon>Thalassiosirophycidae</taxon>
        <taxon>Thalassiosirales</taxon>
        <taxon>Thalassiosiraceae</taxon>
        <taxon>Thalassiosira</taxon>
    </lineage>
</organism>
<evidence type="ECO:0000313" key="4">
    <source>
        <dbReference type="Proteomes" id="UP000266841"/>
    </source>
</evidence>
<dbReference type="Proteomes" id="UP000266841">
    <property type="component" value="Unassembled WGS sequence"/>
</dbReference>
<evidence type="ECO:0000256" key="2">
    <source>
        <dbReference type="SAM" id="MobiDB-lite"/>
    </source>
</evidence>
<feature type="coiled-coil region" evidence="1">
    <location>
        <begin position="127"/>
        <end position="154"/>
    </location>
</feature>
<keyword evidence="1" id="KW-0175">Coiled coil</keyword>
<feature type="region of interest" description="Disordered" evidence="2">
    <location>
        <begin position="257"/>
        <end position="284"/>
    </location>
</feature>
<feature type="compositionally biased region" description="Low complexity" evidence="2">
    <location>
        <begin position="90"/>
        <end position="103"/>
    </location>
</feature>
<reference evidence="3 4" key="1">
    <citation type="journal article" date="2012" name="Genome Biol.">
        <title>Genome and low-iron response of an oceanic diatom adapted to chronic iron limitation.</title>
        <authorList>
            <person name="Lommer M."/>
            <person name="Specht M."/>
            <person name="Roy A.S."/>
            <person name="Kraemer L."/>
            <person name="Andreson R."/>
            <person name="Gutowska M.A."/>
            <person name="Wolf J."/>
            <person name="Bergner S.V."/>
            <person name="Schilhabel M.B."/>
            <person name="Klostermeier U.C."/>
            <person name="Beiko R.G."/>
            <person name="Rosenstiel P."/>
            <person name="Hippler M."/>
            <person name="Laroche J."/>
        </authorList>
    </citation>
    <scope>NUCLEOTIDE SEQUENCE [LARGE SCALE GENOMIC DNA]</scope>
    <source>
        <strain evidence="3 4">CCMP1005</strain>
    </source>
</reference>
<evidence type="ECO:0000313" key="3">
    <source>
        <dbReference type="EMBL" id="EJK52141.1"/>
    </source>
</evidence>
<dbReference type="AlphaFoldDB" id="K0RTD0"/>
<name>K0RTD0_THAOC</name>
<comment type="caution">
    <text evidence="3">The sequence shown here is derived from an EMBL/GenBank/DDBJ whole genome shotgun (WGS) entry which is preliminary data.</text>
</comment>
<dbReference type="EMBL" id="AGNL01040356">
    <property type="protein sequence ID" value="EJK52141.1"/>
    <property type="molecule type" value="Genomic_DNA"/>
</dbReference>